<dbReference type="PATRIC" id="fig|1379739.3.peg.944"/>
<name>A0A0D1BQV5_CLOBO</name>
<sequence>MAKIQQFEYFELDSNKFNNTKIPISTSPYVIGEVFIDEVIPGDVIWINAVIGGTDNDNELIAASISFKLYKGNVFIPGIEMYSLTQEVGKNGYSDITNVPISYVDAINKATTKVRYVLTAQLNNNIKDVFIRGPLTFTVVRIRQ</sequence>
<organism evidence="1 2">
    <name type="scientific">Clostridium botulinum B2 450</name>
    <dbReference type="NCBI Taxonomy" id="1379739"/>
    <lineage>
        <taxon>Bacteria</taxon>
        <taxon>Bacillati</taxon>
        <taxon>Bacillota</taxon>
        <taxon>Clostridia</taxon>
        <taxon>Eubacteriales</taxon>
        <taxon>Clostridiaceae</taxon>
        <taxon>Clostridium</taxon>
    </lineage>
</organism>
<proteinExistence type="predicted"/>
<dbReference type="AlphaFoldDB" id="A0A0D1BQV5"/>
<evidence type="ECO:0000313" key="1">
    <source>
        <dbReference type="EMBL" id="KIS22625.1"/>
    </source>
</evidence>
<evidence type="ECO:0008006" key="3">
    <source>
        <dbReference type="Google" id="ProtNLM"/>
    </source>
</evidence>
<dbReference type="RefSeq" id="WP_043031406.1">
    <property type="nucleotide sequence ID" value="NZ_JXSU01000007.1"/>
</dbReference>
<evidence type="ECO:0000313" key="2">
    <source>
        <dbReference type="Proteomes" id="UP000032250"/>
    </source>
</evidence>
<dbReference type="EMBL" id="JXSU01000007">
    <property type="protein sequence ID" value="KIS22625.1"/>
    <property type="molecule type" value="Genomic_DNA"/>
</dbReference>
<dbReference type="HOGENOM" id="CLU_1802778_0_0_9"/>
<accession>A0A0D1BQV5</accession>
<dbReference type="OrthoDB" id="407344at186801"/>
<protein>
    <recommendedName>
        <fullName evidence="3">Exosporium protein C</fullName>
    </recommendedName>
</protein>
<dbReference type="Proteomes" id="UP000032250">
    <property type="component" value="Unassembled WGS sequence"/>
</dbReference>
<comment type="caution">
    <text evidence="1">The sequence shown here is derived from an EMBL/GenBank/DDBJ whole genome shotgun (WGS) entry which is preliminary data.</text>
</comment>
<reference evidence="1 2" key="1">
    <citation type="submission" date="2014-06" db="EMBL/GenBank/DDBJ databases">
        <title>Genome characterization of distinct group I Clostridium botulinum lineages.</title>
        <authorList>
            <person name="Giordani F."/>
            <person name="Anselmo A."/>
            <person name="Fillo S."/>
            <person name="Palozzi A.M."/>
            <person name="Fortunato A."/>
            <person name="Gentile B."/>
            <person name="Ciammaruconi A."/>
            <person name="Anniballi F."/>
            <person name="De Medici D."/>
            <person name="Lista F."/>
        </authorList>
    </citation>
    <scope>NUCLEOTIDE SEQUENCE [LARGE SCALE GENOMIC DNA]</scope>
    <source>
        <strain evidence="1 2">B2 450</strain>
    </source>
</reference>
<gene>
    <name evidence="1" type="ORF">N495_03155</name>
</gene>